<dbReference type="InterPro" id="IPR036259">
    <property type="entry name" value="MFS_trans_sf"/>
</dbReference>
<protein>
    <submittedName>
        <fullName evidence="10">MFS transporter</fullName>
    </submittedName>
</protein>
<dbReference type="InterPro" id="IPR011701">
    <property type="entry name" value="MFS"/>
</dbReference>
<feature type="transmembrane region" description="Helical" evidence="8">
    <location>
        <begin position="442"/>
        <end position="463"/>
    </location>
</feature>
<feature type="transmembrane region" description="Helical" evidence="8">
    <location>
        <begin position="369"/>
        <end position="396"/>
    </location>
</feature>
<evidence type="ECO:0000256" key="6">
    <source>
        <dbReference type="ARBA" id="ARBA00023136"/>
    </source>
</evidence>
<name>A0ABT0ACU6_9SPHN</name>
<accession>A0ABT0ACU6</accession>
<feature type="transmembrane region" description="Helical" evidence="8">
    <location>
        <begin position="310"/>
        <end position="329"/>
    </location>
</feature>
<feature type="transmembrane region" description="Helical" evidence="8">
    <location>
        <begin position="66"/>
        <end position="85"/>
    </location>
</feature>
<evidence type="ECO:0000256" key="2">
    <source>
        <dbReference type="ARBA" id="ARBA00022448"/>
    </source>
</evidence>
<dbReference type="RefSeq" id="WP_243799669.1">
    <property type="nucleotide sequence ID" value="NZ_JALHAT010000014.1"/>
</dbReference>
<feature type="transmembrane region" description="Helical" evidence="8">
    <location>
        <begin position="241"/>
        <end position="260"/>
    </location>
</feature>
<comment type="caution">
    <text evidence="10">The sequence shown here is derived from an EMBL/GenBank/DDBJ whole genome shotgun (WGS) entry which is preliminary data.</text>
</comment>
<feature type="region of interest" description="Disordered" evidence="7">
    <location>
        <begin position="1"/>
        <end position="20"/>
    </location>
</feature>
<evidence type="ECO:0000256" key="8">
    <source>
        <dbReference type="SAM" id="Phobius"/>
    </source>
</evidence>
<feature type="transmembrane region" description="Helical" evidence="8">
    <location>
        <begin position="408"/>
        <end position="430"/>
    </location>
</feature>
<dbReference type="Gene3D" id="1.20.1720.10">
    <property type="entry name" value="Multidrug resistance protein D"/>
    <property type="match status" value="1"/>
</dbReference>
<organism evidence="10 11">
    <name type="scientific">Novosphingobium mangrovi</name>
    <name type="common">ex Hu et al. 2023</name>
    <dbReference type="NCBI Taxonomy" id="2930094"/>
    <lineage>
        <taxon>Bacteria</taxon>
        <taxon>Pseudomonadati</taxon>
        <taxon>Pseudomonadota</taxon>
        <taxon>Alphaproteobacteria</taxon>
        <taxon>Sphingomonadales</taxon>
        <taxon>Sphingomonadaceae</taxon>
        <taxon>Novosphingobium</taxon>
    </lineage>
</organism>
<dbReference type="PANTHER" id="PTHR42718">
    <property type="entry name" value="MAJOR FACILITATOR SUPERFAMILY MULTIDRUG TRANSPORTER MFSC"/>
    <property type="match status" value="1"/>
</dbReference>
<evidence type="ECO:0000256" key="1">
    <source>
        <dbReference type="ARBA" id="ARBA00004651"/>
    </source>
</evidence>
<keyword evidence="4 8" id="KW-0812">Transmembrane</keyword>
<keyword evidence="11" id="KW-1185">Reference proteome</keyword>
<evidence type="ECO:0000256" key="7">
    <source>
        <dbReference type="SAM" id="MobiDB-lite"/>
    </source>
</evidence>
<evidence type="ECO:0000313" key="11">
    <source>
        <dbReference type="Proteomes" id="UP001162802"/>
    </source>
</evidence>
<evidence type="ECO:0000313" key="10">
    <source>
        <dbReference type="EMBL" id="MCJ1961001.1"/>
    </source>
</evidence>
<feature type="transmembrane region" description="Helical" evidence="8">
    <location>
        <begin position="150"/>
        <end position="169"/>
    </location>
</feature>
<reference evidence="10" key="1">
    <citation type="submission" date="2022-03" db="EMBL/GenBank/DDBJ databases">
        <title>Identification of a novel bacterium isolated from mangrove sediments.</title>
        <authorList>
            <person name="Pan X."/>
        </authorList>
    </citation>
    <scope>NUCLEOTIDE SEQUENCE</scope>
    <source>
        <strain evidence="10">B2637</strain>
    </source>
</reference>
<gene>
    <name evidence="10" type="ORF">MTR65_09945</name>
</gene>
<dbReference type="EMBL" id="JALHAT010000014">
    <property type="protein sequence ID" value="MCJ1961001.1"/>
    <property type="molecule type" value="Genomic_DNA"/>
</dbReference>
<evidence type="ECO:0000256" key="3">
    <source>
        <dbReference type="ARBA" id="ARBA00022475"/>
    </source>
</evidence>
<feature type="transmembrane region" description="Helical" evidence="8">
    <location>
        <begin position="92"/>
        <end position="111"/>
    </location>
</feature>
<feature type="transmembrane region" description="Helical" evidence="8">
    <location>
        <begin position="281"/>
        <end position="304"/>
    </location>
</feature>
<feature type="transmembrane region" description="Helical" evidence="8">
    <location>
        <begin position="175"/>
        <end position="196"/>
    </location>
</feature>
<dbReference type="PANTHER" id="PTHR42718:SF46">
    <property type="entry name" value="BLR6921 PROTEIN"/>
    <property type="match status" value="1"/>
</dbReference>
<feature type="transmembrane region" description="Helical" evidence="8">
    <location>
        <begin position="341"/>
        <end position="363"/>
    </location>
</feature>
<evidence type="ECO:0000256" key="5">
    <source>
        <dbReference type="ARBA" id="ARBA00022989"/>
    </source>
</evidence>
<dbReference type="Pfam" id="PF07690">
    <property type="entry name" value="MFS_1"/>
    <property type="match status" value="2"/>
</dbReference>
<evidence type="ECO:0000259" key="9">
    <source>
        <dbReference type="PROSITE" id="PS50850"/>
    </source>
</evidence>
<sequence>MSEPADSPRETEAPGRDAPHADPRAAAILVAFVMFLSILEATVIATALPDMARDFGVAASELGIGITAYLMVSTAFLPLSSWVALRLGPRRVLTVSVLGFGVASLLCSQSPTLGFFVAARAFQALCSSLMTPVGNLVLLRITPKHRLVEMLAISTTPALIAPVIGPPLGGFLTEAFGWPSIFLINLPLTLVGALLARRLLPRLAPQRLRFDAVGFVLIASALSLLIYGLDRLGAHPDAPMVPLMLMGVGSVLAVMAYRWLRRMRHGLVPLDALRHQTFRAISYGAGMLMRIPHMGLALVLPLYFQLAFGLSPGMAGVLLLANNLGDLAVKPFISRILRRVGFRSGLVVGTAMMMAASASIAAFTAAMPVWLMALAMFLIGMARSVPFTGMVSLAFADVEADELPGANVLNAIGNALSAAAGISLGALFLNLPLGDGLASDPLPYRVALLALSGIGTLSVFLFLRLPADAGAKVTGKAPAVTEPPVRA</sequence>
<dbReference type="PROSITE" id="PS50850">
    <property type="entry name" value="MFS"/>
    <property type="match status" value="1"/>
</dbReference>
<keyword evidence="3" id="KW-1003">Cell membrane</keyword>
<comment type="subcellular location">
    <subcellularLocation>
        <location evidence="1">Cell membrane</location>
        <topology evidence="1">Multi-pass membrane protein</topology>
    </subcellularLocation>
</comment>
<dbReference type="InterPro" id="IPR020846">
    <property type="entry name" value="MFS_dom"/>
</dbReference>
<feature type="transmembrane region" description="Helical" evidence="8">
    <location>
        <begin position="208"/>
        <end position="229"/>
    </location>
</feature>
<evidence type="ECO:0000256" key="4">
    <source>
        <dbReference type="ARBA" id="ARBA00022692"/>
    </source>
</evidence>
<keyword evidence="5 8" id="KW-1133">Transmembrane helix</keyword>
<keyword evidence="2" id="KW-0813">Transport</keyword>
<dbReference type="SUPFAM" id="SSF103473">
    <property type="entry name" value="MFS general substrate transporter"/>
    <property type="match status" value="1"/>
</dbReference>
<feature type="transmembrane region" description="Helical" evidence="8">
    <location>
        <begin position="117"/>
        <end position="138"/>
    </location>
</feature>
<proteinExistence type="predicted"/>
<dbReference type="Proteomes" id="UP001162802">
    <property type="component" value="Unassembled WGS sequence"/>
</dbReference>
<feature type="transmembrane region" description="Helical" evidence="8">
    <location>
        <begin position="25"/>
        <end position="46"/>
    </location>
</feature>
<feature type="domain" description="Major facilitator superfamily (MFS) profile" evidence="9">
    <location>
        <begin position="26"/>
        <end position="470"/>
    </location>
</feature>
<dbReference type="Gene3D" id="1.20.1250.20">
    <property type="entry name" value="MFS general substrate transporter like domains"/>
    <property type="match status" value="1"/>
</dbReference>
<keyword evidence="6 8" id="KW-0472">Membrane</keyword>